<dbReference type="Proteomes" id="UP001425155">
    <property type="component" value="Unassembled WGS sequence"/>
</dbReference>
<dbReference type="Pfam" id="PF00534">
    <property type="entry name" value="Glycos_transf_1"/>
    <property type="match status" value="1"/>
</dbReference>
<dbReference type="RefSeq" id="WP_342112166.1">
    <property type="nucleotide sequence ID" value="NZ_JBCAUN010000001.1"/>
</dbReference>
<dbReference type="GO" id="GO:0016757">
    <property type="term" value="F:glycosyltransferase activity"/>
    <property type="evidence" value="ECO:0007669"/>
    <property type="project" value="UniProtKB-KW"/>
</dbReference>
<keyword evidence="2 6" id="KW-0328">Glycosyltransferase</keyword>
<organism evidence="6 7">
    <name type="scientific">Leifsonia stereocauli</name>
    <dbReference type="NCBI Taxonomy" id="3134136"/>
    <lineage>
        <taxon>Bacteria</taxon>
        <taxon>Bacillati</taxon>
        <taxon>Actinomycetota</taxon>
        <taxon>Actinomycetes</taxon>
        <taxon>Micrococcales</taxon>
        <taxon>Microbacteriaceae</taxon>
        <taxon>Leifsonia</taxon>
    </lineage>
</organism>
<dbReference type="Pfam" id="PF13439">
    <property type="entry name" value="Glyco_transf_4"/>
    <property type="match status" value="1"/>
</dbReference>
<feature type="domain" description="Glycosyltransferase subfamily 4-like N-terminal" evidence="5">
    <location>
        <begin position="36"/>
        <end position="217"/>
    </location>
</feature>
<dbReference type="InterPro" id="IPR028098">
    <property type="entry name" value="Glyco_trans_4-like_N"/>
</dbReference>
<dbReference type="PANTHER" id="PTHR45947">
    <property type="entry name" value="SULFOQUINOVOSYL TRANSFERASE SQD2"/>
    <property type="match status" value="1"/>
</dbReference>
<dbReference type="InterPro" id="IPR001296">
    <property type="entry name" value="Glyco_trans_1"/>
</dbReference>
<comment type="caution">
    <text evidence="6">The sequence shown here is derived from an EMBL/GenBank/DDBJ whole genome shotgun (WGS) entry which is preliminary data.</text>
</comment>
<keyword evidence="3 6" id="KW-0808">Transferase</keyword>
<dbReference type="SUPFAM" id="SSF53756">
    <property type="entry name" value="UDP-Glycosyltransferase/glycogen phosphorylase"/>
    <property type="match status" value="1"/>
</dbReference>
<gene>
    <name evidence="6" type="ORF">WJX64_04320</name>
</gene>
<accession>A0ABU9W195</accession>
<evidence type="ECO:0000313" key="7">
    <source>
        <dbReference type="Proteomes" id="UP001425155"/>
    </source>
</evidence>
<reference evidence="6 7" key="1">
    <citation type="submission" date="2024-03" db="EMBL/GenBank/DDBJ databases">
        <title>YIM 134122 draft genome.</title>
        <authorList>
            <person name="Zuo S."/>
            <person name="Xiong L."/>
        </authorList>
    </citation>
    <scope>NUCLEOTIDE SEQUENCE [LARGE SCALE GENOMIC DNA]</scope>
    <source>
        <strain evidence="6 7">YIM 134122</strain>
    </source>
</reference>
<evidence type="ECO:0000259" key="4">
    <source>
        <dbReference type="Pfam" id="PF00534"/>
    </source>
</evidence>
<evidence type="ECO:0000259" key="5">
    <source>
        <dbReference type="Pfam" id="PF13439"/>
    </source>
</evidence>
<feature type="domain" description="Glycosyl transferase family 1" evidence="4">
    <location>
        <begin position="224"/>
        <end position="379"/>
    </location>
</feature>
<dbReference type="Gene3D" id="3.40.50.2000">
    <property type="entry name" value="Glycogen Phosphorylase B"/>
    <property type="match status" value="2"/>
</dbReference>
<dbReference type="EMBL" id="JBCLVG010000001">
    <property type="protein sequence ID" value="MEN1945763.1"/>
    <property type="molecule type" value="Genomic_DNA"/>
</dbReference>
<evidence type="ECO:0000256" key="3">
    <source>
        <dbReference type="ARBA" id="ARBA00022679"/>
    </source>
</evidence>
<evidence type="ECO:0000313" key="6">
    <source>
        <dbReference type="EMBL" id="MEN1945763.1"/>
    </source>
</evidence>
<sequence>MTDTPGSTASAHADSAETARKPLTVLIGADTFSPDVNGAAKFAERLASGLAARGHDVHVMAPAASSRHGTWTEEYEGQKITAHRLFSLRWYPHDWLRFVMPWRINQNSARIIDEVKPDVVHFQSHIIVGRGMSIQAEKRGIRIIGTNHFMPENMLEFTLIPKAWQVWATGLAWKAARRSFGRAEAVTTPTKRAAEFLERSTGLRGVHAISCGIDADRYSPSWEPRTENRILFVGRVTGEKQIDVLLKAMTLLPAELDAKLEIVGGGDQFKNLQHLSRELGIADRVTFRGYVNDEQLRDAYSRSSVFAMPSIAELQSIATMEAMASALPVVAADAMALPHLVHDGVNGYLFEPSNPDDLAAKLTDVLTASPEVYQAMKKESVQLIVPHDIQRTLSTFESLYRGEPVTDPVTDITNATTTE</sequence>
<keyword evidence="7" id="KW-1185">Reference proteome</keyword>
<name>A0ABU9W195_9MICO</name>
<dbReference type="PANTHER" id="PTHR45947:SF3">
    <property type="entry name" value="SULFOQUINOVOSYL TRANSFERASE SQD2"/>
    <property type="match status" value="1"/>
</dbReference>
<evidence type="ECO:0000256" key="1">
    <source>
        <dbReference type="ARBA" id="ARBA00021292"/>
    </source>
</evidence>
<proteinExistence type="predicted"/>
<dbReference type="InterPro" id="IPR050194">
    <property type="entry name" value="Glycosyltransferase_grp1"/>
</dbReference>
<protein>
    <recommendedName>
        <fullName evidence="1">D-inositol 3-phosphate glycosyltransferase</fullName>
    </recommendedName>
</protein>
<evidence type="ECO:0000256" key="2">
    <source>
        <dbReference type="ARBA" id="ARBA00022676"/>
    </source>
</evidence>